<dbReference type="PATRIC" id="fig|573.1747.peg.5757"/>
<accession>A0A0B4ZVP2</accession>
<evidence type="ECO:0000313" key="2">
    <source>
        <dbReference type="EMBL" id="AJD77150.1"/>
    </source>
</evidence>
<dbReference type="EMBL" id="KJ187752">
    <property type="protein sequence ID" value="AJD77150.1"/>
    <property type="molecule type" value="Genomic_DNA"/>
</dbReference>
<dbReference type="PANTHER" id="PTHR34821">
    <property type="entry name" value="INNER MEMBRANE PROTEIN YDCZ"/>
    <property type="match status" value="1"/>
</dbReference>
<proteinExistence type="predicted"/>
<reference evidence="3 4" key="2">
    <citation type="submission" date="2018-06" db="EMBL/GenBank/DDBJ databases">
        <authorList>
            <consortium name="Pathogen Informatics"/>
            <person name="Doyle S."/>
        </authorList>
    </citation>
    <scope>NUCLEOTIDE SEQUENCE [LARGE SCALE GENOMIC DNA]</scope>
    <source>
        <strain evidence="3 4">NCTC13443</strain>
    </source>
</reference>
<organism evidence="2">
    <name type="scientific">Klebsiella pneumoniae</name>
    <dbReference type="NCBI Taxonomy" id="573"/>
    <lineage>
        <taxon>Bacteria</taxon>
        <taxon>Pseudomonadati</taxon>
        <taxon>Pseudomonadota</taxon>
        <taxon>Gammaproteobacteria</taxon>
        <taxon>Enterobacterales</taxon>
        <taxon>Enterobacteriaceae</taxon>
        <taxon>Klebsiella/Raoultella group</taxon>
        <taxon>Klebsiella</taxon>
        <taxon>Klebsiella pneumoniae complex</taxon>
    </lineage>
</organism>
<dbReference type="Proteomes" id="UP000255518">
    <property type="component" value="Unassembled WGS sequence"/>
</dbReference>
<evidence type="ECO:0000313" key="4">
    <source>
        <dbReference type="Proteomes" id="UP000255518"/>
    </source>
</evidence>
<feature type="transmembrane region" description="Helical" evidence="1">
    <location>
        <begin position="128"/>
        <end position="149"/>
    </location>
</feature>
<dbReference type="GO" id="GO:0005886">
    <property type="term" value="C:plasma membrane"/>
    <property type="evidence" value="ECO:0007669"/>
    <property type="project" value="TreeGrafter"/>
</dbReference>
<name>A0A0B4ZVP2_KLEPN</name>
<keyword evidence="1" id="KW-0812">Transmembrane</keyword>
<geneLocation type="plasmid" evidence="2">
    <name>pTR2</name>
</geneLocation>
<dbReference type="AlphaFoldDB" id="A0A0B4ZVP2"/>
<evidence type="ECO:0000256" key="1">
    <source>
        <dbReference type="SAM" id="Phobius"/>
    </source>
</evidence>
<reference evidence="2" key="1">
    <citation type="submission" date="2014-01" db="EMBL/GenBank/DDBJ databases">
        <title>NDM-1-encoding plasmids from carbapenem resistant Klebsiella pneumoniae in Taiwan.</title>
        <authorList>
            <person name="Chen Y.-T."/>
            <person name="Lin A.-C."/>
            <person name="Siu K."/>
        </authorList>
    </citation>
    <scope>NUCLEOTIDE SEQUENCE</scope>
    <source>
        <strain evidence="2">7433</strain>
        <plasmid evidence="2">pTR2</plasmid>
    </source>
</reference>
<keyword evidence="1" id="KW-0472">Membrane</keyword>
<gene>
    <name evidence="3" type="ORF">NCTC13443_07436</name>
</gene>
<dbReference type="EMBL" id="UGKT01000004">
    <property type="protein sequence ID" value="STV76309.1"/>
    <property type="molecule type" value="Genomic_DNA"/>
</dbReference>
<dbReference type="InterPro" id="IPR006750">
    <property type="entry name" value="YdcZ"/>
</dbReference>
<keyword evidence="1" id="KW-1133">Transmembrane helix</keyword>
<protein>
    <submittedName>
        <fullName evidence="2 3">Membrane protein</fullName>
    </submittedName>
</protein>
<sequence>MQNILMNLAFYLLVVAAGASFSLQQAANNHLRAELLSPWWAGFISYVGGSLAMLVMALVCRGPGLSWDMLSRTSPFSWTGGILGAIYIATAIFMIPKLGATTVLALMVVGQMLLSLMLDHYGLLGIPVYPVTGIRLLGVVLLVLGVVLIRWQA</sequence>
<dbReference type="Pfam" id="PF04657">
    <property type="entry name" value="DMT_YdcZ"/>
    <property type="match status" value="1"/>
</dbReference>
<dbReference type="PANTHER" id="PTHR34821:SF2">
    <property type="entry name" value="INNER MEMBRANE PROTEIN YDCZ"/>
    <property type="match status" value="1"/>
</dbReference>
<feature type="transmembrane region" description="Helical" evidence="1">
    <location>
        <begin position="81"/>
        <end position="108"/>
    </location>
</feature>
<feature type="transmembrane region" description="Helical" evidence="1">
    <location>
        <begin position="40"/>
        <end position="60"/>
    </location>
</feature>
<evidence type="ECO:0000313" key="3">
    <source>
        <dbReference type="EMBL" id="STV76309.1"/>
    </source>
</evidence>
<dbReference type="RefSeq" id="WP_196451626.1">
    <property type="nucleotide sequence ID" value="NZ_BGOA01000111.1"/>
</dbReference>
<keyword evidence="2" id="KW-0614">Plasmid</keyword>